<evidence type="ECO:0000259" key="2">
    <source>
        <dbReference type="PROSITE" id="PS50234"/>
    </source>
</evidence>
<reference evidence="4" key="1">
    <citation type="submission" date="2018-09" db="EMBL/GenBank/DDBJ databases">
        <title>Acidovorax cavernicola nov. sp. isolated from Gruta de las Maravillas (Aracena, Spain).</title>
        <authorList>
            <person name="Jurado V."/>
            <person name="Gutierrez-Patricio S."/>
            <person name="Gonzalez-Pimentel J.L."/>
            <person name="Miller A.Z."/>
            <person name="Laiz L."/>
            <person name="Saiz-Jimenez C."/>
        </authorList>
    </citation>
    <scope>NUCLEOTIDE SEQUENCE [LARGE SCALE GENOMIC DNA]</scope>
    <source>
        <strain evidence="4">1011MAR3C25</strain>
    </source>
</reference>
<dbReference type="SMART" id="SM00327">
    <property type="entry name" value="VWA"/>
    <property type="match status" value="1"/>
</dbReference>
<dbReference type="Pfam" id="PF13519">
    <property type="entry name" value="VWA_2"/>
    <property type="match status" value="1"/>
</dbReference>
<dbReference type="Proteomes" id="UP000284202">
    <property type="component" value="Unassembled WGS sequence"/>
</dbReference>
<accession>A0A418SWY0</accession>
<dbReference type="Gene3D" id="3.40.50.410">
    <property type="entry name" value="von Willebrand factor, type A domain"/>
    <property type="match status" value="1"/>
</dbReference>
<dbReference type="AlphaFoldDB" id="A0A418SWY0"/>
<name>A0A418SWY0_9RHOB</name>
<dbReference type="InterPro" id="IPR002035">
    <property type="entry name" value="VWF_A"/>
</dbReference>
<feature type="domain" description="VWFA" evidence="2">
    <location>
        <begin position="90"/>
        <end position="281"/>
    </location>
</feature>
<organism evidence="3 4">
    <name type="scientific">Paracoccus onubensis</name>
    <dbReference type="NCBI Taxonomy" id="1675788"/>
    <lineage>
        <taxon>Bacteria</taxon>
        <taxon>Pseudomonadati</taxon>
        <taxon>Pseudomonadota</taxon>
        <taxon>Alphaproteobacteria</taxon>
        <taxon>Rhodobacterales</taxon>
        <taxon>Paracoccaceae</taxon>
        <taxon>Paracoccus</taxon>
    </lineage>
</organism>
<dbReference type="SUPFAM" id="SSF53300">
    <property type="entry name" value="vWA-like"/>
    <property type="match status" value="1"/>
</dbReference>
<dbReference type="InterPro" id="IPR036465">
    <property type="entry name" value="vWFA_dom_sf"/>
</dbReference>
<evidence type="ECO:0000256" key="1">
    <source>
        <dbReference type="SAM" id="Coils"/>
    </source>
</evidence>
<feature type="coiled-coil region" evidence="1">
    <location>
        <begin position="339"/>
        <end position="373"/>
    </location>
</feature>
<proteinExistence type="predicted"/>
<sequence>MNQTASRRMNLSFFFKYILVSSGVVTAQATIAIGQELSTEREFWTAEQLYEDFLADFGEDMAACYPDYQLAEGPPPPDGPEEANGSGWKKAIIAVDASGSMAGQAGGERKMDAAKAAVQEFMGTMPEDTEIGLLAFGHLGNNEESGKAESCEGIELMSELGAADRLEIANSLEGFEATGWTPLAAAISKAGESFTADSGEGEQVVFVVSDGRETCGGNPVAAAQELRDSDVKAIVNIIGFDVPDDDRKALEAVAKAGGGAFSQADDAAELREQLRIYTTNLRESSDYNAEASVVASDNHSVAENAKADADSCIGNAIADEDSKFALLSGDMVIDGLTDRESADEAEARLKDRHEEIEAELEAFRAKVDEDLKAVNEPIEKILGRVKDAYDDE</sequence>
<keyword evidence="4" id="KW-1185">Reference proteome</keyword>
<keyword evidence="1" id="KW-0175">Coiled coil</keyword>
<dbReference type="EMBL" id="QZCG01000006">
    <property type="protein sequence ID" value="RJE85477.1"/>
    <property type="molecule type" value="Genomic_DNA"/>
</dbReference>
<protein>
    <submittedName>
        <fullName evidence="3">VWA domain-containing protein</fullName>
    </submittedName>
</protein>
<comment type="caution">
    <text evidence="3">The sequence shown here is derived from an EMBL/GenBank/DDBJ whole genome shotgun (WGS) entry which is preliminary data.</text>
</comment>
<evidence type="ECO:0000313" key="4">
    <source>
        <dbReference type="Proteomes" id="UP000284202"/>
    </source>
</evidence>
<gene>
    <name evidence="3" type="ORF">D3P04_10780</name>
</gene>
<dbReference type="PROSITE" id="PS50234">
    <property type="entry name" value="VWFA"/>
    <property type="match status" value="1"/>
</dbReference>
<evidence type="ECO:0000313" key="3">
    <source>
        <dbReference type="EMBL" id="RJE85477.1"/>
    </source>
</evidence>